<name>A0A141VTT0_9CAUD</name>
<protein>
    <submittedName>
        <fullName evidence="2">Uncharacterized protein</fullName>
    </submittedName>
</protein>
<dbReference type="RefSeq" id="YP_009302079.1">
    <property type="nucleotide sequence ID" value="NC_031241.1"/>
</dbReference>
<accession>A0A141VTT0</accession>
<dbReference type="GeneID" id="29122926"/>
<evidence type="ECO:0000313" key="2">
    <source>
        <dbReference type="EMBL" id="AMM44623.1"/>
    </source>
</evidence>
<proteinExistence type="predicted"/>
<dbReference type="KEGG" id="vg:29122926"/>
<keyword evidence="1" id="KW-0175">Coiled coil</keyword>
<keyword evidence="3" id="KW-1185">Reference proteome</keyword>
<dbReference type="Proteomes" id="UP000202699">
    <property type="component" value="Segment"/>
</dbReference>
<reference evidence="2" key="1">
    <citation type="submission" date="2016-01" db="EMBL/GenBank/DDBJ databases">
        <title>A eukaryotic-like serine/threonine kinase protects bacteria against viruses.</title>
        <authorList>
            <person name="Depardieu F."/>
            <person name="Didier J.-P."/>
            <person name="Bernheim A."/>
            <person name="Sherlock A."/>
            <person name="Molina H."/>
            <person name="Duclos B."/>
            <person name="Bikard D."/>
        </authorList>
    </citation>
    <scope>NUCLEOTIDE SEQUENCE [LARGE SCALE GENOMIC DNA]</scope>
</reference>
<feature type="coiled-coil region" evidence="1">
    <location>
        <begin position="16"/>
        <end position="43"/>
    </location>
</feature>
<evidence type="ECO:0000313" key="3">
    <source>
        <dbReference type="Proteomes" id="UP000202699"/>
    </source>
</evidence>
<sequence>MNAEAKFVSSVMDARLKKVKRERDSFRKQRDELINDMAETKKKAKAFDEILNVDYIVTPDDYAHEITKIVDKYWEEQ</sequence>
<dbReference type="EMBL" id="KU598975">
    <property type="protein sequence ID" value="AMM44623.1"/>
    <property type="molecule type" value="Genomic_DNA"/>
</dbReference>
<organism evidence="2 3">
    <name type="scientific">Staphylococcus phage CNPx</name>
    <dbReference type="NCBI Taxonomy" id="1792269"/>
    <lineage>
        <taxon>Viruses</taxon>
        <taxon>Duplodnaviria</taxon>
        <taxon>Heunggongvirae</taxon>
        <taxon>Uroviricota</taxon>
        <taxon>Caudoviricetes</taxon>
        <taxon>Rockefellervirus</taxon>
        <taxon>Rockefellervirus CNPx</taxon>
    </lineage>
</organism>
<evidence type="ECO:0000256" key="1">
    <source>
        <dbReference type="SAM" id="Coils"/>
    </source>
</evidence>
<dbReference type="OrthoDB" id="27991at10239"/>